<evidence type="ECO:0000313" key="1">
    <source>
        <dbReference type="EMBL" id="TGY65392.1"/>
    </source>
</evidence>
<accession>A0AC61R5Z6</accession>
<gene>
    <name evidence="1" type="ORF">E5336_08875</name>
</gene>
<evidence type="ECO:0000313" key="2">
    <source>
        <dbReference type="Proteomes" id="UP000308836"/>
    </source>
</evidence>
<protein>
    <submittedName>
        <fullName evidence="1">Uncharacterized protein</fullName>
    </submittedName>
</protein>
<dbReference type="EMBL" id="SRYG01000018">
    <property type="protein sequence ID" value="TGY65392.1"/>
    <property type="molecule type" value="Genomic_DNA"/>
</dbReference>
<reference evidence="1" key="1">
    <citation type="submission" date="2019-04" db="EMBL/GenBank/DDBJ databases">
        <title>Microbes associate with the intestines of laboratory mice.</title>
        <authorList>
            <person name="Navarre W."/>
            <person name="Wong E."/>
            <person name="Huang K."/>
            <person name="Tropini C."/>
            <person name="Ng K."/>
            <person name="Yu B."/>
        </authorList>
    </citation>
    <scope>NUCLEOTIDE SEQUENCE</scope>
    <source>
        <strain evidence="1">NM09_H32</strain>
    </source>
</reference>
<keyword evidence="2" id="KW-1185">Reference proteome</keyword>
<name>A0AC61R5Z6_9FIRM</name>
<sequence length="116" mass="13777">MISQLSKSLTSSLCRNKNYLNEFDNLIIYYDRGQSQVTKILCSVFSTVFPDKTIKFKEKVSPENYKLFQAADVVYTFELIARKIEQNKMSNSEKRFFKSNRDFKKNYFRVVKSKKI</sequence>
<organism evidence="1 2">
    <name type="scientific">Dubosiella muris</name>
    <dbReference type="NCBI Taxonomy" id="3038133"/>
    <lineage>
        <taxon>Bacteria</taxon>
        <taxon>Bacillati</taxon>
        <taxon>Bacillota</taxon>
        <taxon>Erysipelotrichia</taxon>
        <taxon>Erysipelotrichales</taxon>
        <taxon>Erysipelotrichaceae</taxon>
        <taxon>Dubosiella</taxon>
    </lineage>
</organism>
<dbReference type="Proteomes" id="UP000308836">
    <property type="component" value="Unassembled WGS sequence"/>
</dbReference>
<comment type="caution">
    <text evidence="1">The sequence shown here is derived from an EMBL/GenBank/DDBJ whole genome shotgun (WGS) entry which is preliminary data.</text>
</comment>
<proteinExistence type="predicted"/>